<protein>
    <submittedName>
        <fullName evidence="2">Glycosyltransferase</fullName>
    </submittedName>
</protein>
<feature type="domain" description="Glycosyltransferase 2-like" evidence="1">
    <location>
        <begin position="7"/>
        <end position="167"/>
    </location>
</feature>
<dbReference type="InterPro" id="IPR029044">
    <property type="entry name" value="Nucleotide-diphossugar_trans"/>
</dbReference>
<sequence length="334" mass="39519">MSSRLVSVITPCYNAGSFIHRLLDSILDQDYLYLEMYIVDDGSTDNTKSVVDEYVLKFVDKGYSLTYIYQENSGQSVAINKALKLVRGDYLVWPDSDDFYASSNAISKMVSILDKSEDSVSMVRCLPVYLNENLIFHHKMESNENLHNEYLFEDCILGKCYFLSGGYMVKMNVLDLCIKDREIYVEKNAGQNWQLMLPLLYQYRCITIEEYLYNVVIREISHSRGQYKSFEEENRKFQAYESTLVNTLQRISALPLIEKELYIRNVSIKYLWIYFDVSLKYCHREQAKMVLQKLKNKYKVKIPLLKRIDYIFCQFSEYYQWRKKVNLLVHKAVD</sequence>
<gene>
    <name evidence="2" type="primary">kfoC_4</name>
    <name evidence="2" type="ORF">ERS852511_04818</name>
</gene>
<dbReference type="SUPFAM" id="SSF53448">
    <property type="entry name" value="Nucleotide-diphospho-sugar transferases"/>
    <property type="match status" value="1"/>
</dbReference>
<dbReference type="Pfam" id="PF00535">
    <property type="entry name" value="Glycos_transf_2"/>
    <property type="match status" value="1"/>
</dbReference>
<reference evidence="2 3" key="1">
    <citation type="submission" date="2015-09" db="EMBL/GenBank/DDBJ databases">
        <authorList>
            <consortium name="Pathogen Informatics"/>
        </authorList>
    </citation>
    <scope>NUCLEOTIDE SEQUENCE [LARGE SCALE GENOMIC DNA]</scope>
    <source>
        <strain evidence="2 3">2789STDY5834899</strain>
    </source>
</reference>
<dbReference type="PANTHER" id="PTHR22916:SF3">
    <property type="entry name" value="UDP-GLCNAC:BETAGAL BETA-1,3-N-ACETYLGLUCOSAMINYLTRANSFERASE-LIKE PROTEIN 1"/>
    <property type="match status" value="1"/>
</dbReference>
<dbReference type="RefSeq" id="WP_016267219.1">
    <property type="nucleotide sequence ID" value="NZ_CZAP01000031.1"/>
</dbReference>
<dbReference type="EMBL" id="CZAP01000031">
    <property type="protein sequence ID" value="CUQ22091.1"/>
    <property type="molecule type" value="Genomic_DNA"/>
</dbReference>
<dbReference type="AlphaFoldDB" id="A0A174UMK0"/>
<dbReference type="GO" id="GO:0016758">
    <property type="term" value="F:hexosyltransferase activity"/>
    <property type="evidence" value="ECO:0007669"/>
    <property type="project" value="UniProtKB-ARBA"/>
</dbReference>
<dbReference type="InterPro" id="IPR001173">
    <property type="entry name" value="Glyco_trans_2-like"/>
</dbReference>
<evidence type="ECO:0000313" key="2">
    <source>
        <dbReference type="EMBL" id="CUQ22091.1"/>
    </source>
</evidence>
<evidence type="ECO:0000313" key="3">
    <source>
        <dbReference type="Proteomes" id="UP000095576"/>
    </source>
</evidence>
<organism evidence="2 3">
    <name type="scientific">Bacteroides thetaiotaomicron</name>
    <dbReference type="NCBI Taxonomy" id="818"/>
    <lineage>
        <taxon>Bacteria</taxon>
        <taxon>Pseudomonadati</taxon>
        <taxon>Bacteroidota</taxon>
        <taxon>Bacteroidia</taxon>
        <taxon>Bacteroidales</taxon>
        <taxon>Bacteroidaceae</taxon>
        <taxon>Bacteroides</taxon>
    </lineage>
</organism>
<accession>A0A174UMK0</accession>
<evidence type="ECO:0000259" key="1">
    <source>
        <dbReference type="Pfam" id="PF00535"/>
    </source>
</evidence>
<dbReference type="CDD" id="cd00761">
    <property type="entry name" value="Glyco_tranf_GTA_type"/>
    <property type="match status" value="1"/>
</dbReference>
<name>A0A174UMK0_BACT4</name>
<dbReference type="Proteomes" id="UP000095576">
    <property type="component" value="Unassembled WGS sequence"/>
</dbReference>
<proteinExistence type="predicted"/>
<keyword evidence="2" id="KW-0808">Transferase</keyword>
<dbReference type="PANTHER" id="PTHR22916">
    <property type="entry name" value="GLYCOSYLTRANSFERASE"/>
    <property type="match status" value="1"/>
</dbReference>
<dbReference type="Gene3D" id="3.90.550.10">
    <property type="entry name" value="Spore Coat Polysaccharide Biosynthesis Protein SpsA, Chain A"/>
    <property type="match status" value="1"/>
</dbReference>